<name>A0A1I8F6F3_9PLAT</name>
<keyword evidence="2" id="KW-0812">Transmembrane</keyword>
<feature type="region of interest" description="Disordered" evidence="1">
    <location>
        <begin position="53"/>
        <end position="161"/>
    </location>
</feature>
<evidence type="ECO:0000256" key="1">
    <source>
        <dbReference type="SAM" id="MobiDB-lite"/>
    </source>
</evidence>
<protein>
    <submittedName>
        <fullName evidence="4">Uncharacterized protein</fullName>
    </submittedName>
</protein>
<keyword evidence="2" id="KW-1133">Transmembrane helix</keyword>
<organism evidence="3 4">
    <name type="scientific">Macrostomum lignano</name>
    <dbReference type="NCBI Taxonomy" id="282301"/>
    <lineage>
        <taxon>Eukaryota</taxon>
        <taxon>Metazoa</taxon>
        <taxon>Spiralia</taxon>
        <taxon>Lophotrochozoa</taxon>
        <taxon>Platyhelminthes</taxon>
        <taxon>Rhabditophora</taxon>
        <taxon>Macrostomorpha</taxon>
        <taxon>Macrostomida</taxon>
        <taxon>Macrostomidae</taxon>
        <taxon>Macrostomum</taxon>
    </lineage>
</organism>
<dbReference type="Proteomes" id="UP000095280">
    <property type="component" value="Unplaced"/>
</dbReference>
<accession>A0A1I8F6F3</accession>
<evidence type="ECO:0000256" key="2">
    <source>
        <dbReference type="SAM" id="Phobius"/>
    </source>
</evidence>
<proteinExistence type="predicted"/>
<feature type="compositionally biased region" description="Basic residues" evidence="1">
    <location>
        <begin position="150"/>
        <end position="159"/>
    </location>
</feature>
<dbReference type="WBParaSite" id="maker-unitig_20991-snap-gene-0.2-mRNA-1">
    <property type="protein sequence ID" value="maker-unitig_20991-snap-gene-0.2-mRNA-1"/>
    <property type="gene ID" value="maker-unitig_20991-snap-gene-0.2"/>
</dbReference>
<keyword evidence="3" id="KW-1185">Reference proteome</keyword>
<feature type="compositionally biased region" description="Polar residues" evidence="1">
    <location>
        <begin position="267"/>
        <end position="276"/>
    </location>
</feature>
<feature type="compositionally biased region" description="Basic residues" evidence="1">
    <location>
        <begin position="236"/>
        <end position="252"/>
    </location>
</feature>
<feature type="region of interest" description="Disordered" evidence="1">
    <location>
        <begin position="236"/>
        <end position="286"/>
    </location>
</feature>
<keyword evidence="2" id="KW-0472">Membrane</keyword>
<dbReference type="AlphaFoldDB" id="A0A1I8F6F3"/>
<feature type="compositionally biased region" description="Basic and acidic residues" evidence="1">
    <location>
        <begin position="88"/>
        <end position="100"/>
    </location>
</feature>
<sequence>MTQSPRPPCDVLEAAINARDVRADPDAPACERLQFECWPGSATYVGLWNQHQHCHPHRGKSATQPSNSGSGGRPAGFVSEFGGQQTPAEHRRDEIHDATRARSSTSKKYIQVGGARPQRDSPARAMLNAGLGGERRRRRPTEASATKATPVRRQKRRRRSVGDWPHFEGQLVGLVVNGLPLSRIAAGEEAAADLVRLRTSWHGGVRLLLPATSPAGPGPTGIIGPASPVRVCRRLRHPRGPRQQRRKRHHRPGGLQDGTLTGDEAAVNQSRGTSNAEGGGKGGKQPQSAKIDIFIIVIVAAAGAVLLLVFFLLIYRCRSKKRGLVPGGRDAELRRGPRR</sequence>
<evidence type="ECO:0000313" key="3">
    <source>
        <dbReference type="Proteomes" id="UP000095280"/>
    </source>
</evidence>
<evidence type="ECO:0000313" key="4">
    <source>
        <dbReference type="WBParaSite" id="maker-unitig_20991-snap-gene-0.2-mRNA-1"/>
    </source>
</evidence>
<reference evidence="4" key="1">
    <citation type="submission" date="2016-11" db="UniProtKB">
        <authorList>
            <consortium name="WormBaseParasite"/>
        </authorList>
    </citation>
    <scope>IDENTIFICATION</scope>
</reference>
<feature type="transmembrane region" description="Helical" evidence="2">
    <location>
        <begin position="293"/>
        <end position="315"/>
    </location>
</feature>